<dbReference type="AlphaFoldDB" id="A0AAD5T3N5"/>
<evidence type="ECO:0008006" key="4">
    <source>
        <dbReference type="Google" id="ProtNLM"/>
    </source>
</evidence>
<organism evidence="2 3">
    <name type="scientific">Physocladia obscura</name>
    <dbReference type="NCBI Taxonomy" id="109957"/>
    <lineage>
        <taxon>Eukaryota</taxon>
        <taxon>Fungi</taxon>
        <taxon>Fungi incertae sedis</taxon>
        <taxon>Chytridiomycota</taxon>
        <taxon>Chytridiomycota incertae sedis</taxon>
        <taxon>Chytridiomycetes</taxon>
        <taxon>Chytridiales</taxon>
        <taxon>Chytriomycetaceae</taxon>
        <taxon>Physocladia</taxon>
    </lineage>
</organism>
<reference evidence="2" key="1">
    <citation type="submission" date="2020-05" db="EMBL/GenBank/DDBJ databases">
        <title>Phylogenomic resolution of chytrid fungi.</title>
        <authorList>
            <person name="Stajich J.E."/>
            <person name="Amses K."/>
            <person name="Simmons R."/>
            <person name="Seto K."/>
            <person name="Myers J."/>
            <person name="Bonds A."/>
            <person name="Quandt C.A."/>
            <person name="Barry K."/>
            <person name="Liu P."/>
            <person name="Grigoriev I."/>
            <person name="Longcore J.E."/>
            <person name="James T.Y."/>
        </authorList>
    </citation>
    <scope>NUCLEOTIDE SEQUENCE</scope>
    <source>
        <strain evidence="2">JEL0513</strain>
    </source>
</reference>
<proteinExistence type="predicted"/>
<comment type="caution">
    <text evidence="2">The sequence shown here is derived from an EMBL/GenBank/DDBJ whole genome shotgun (WGS) entry which is preliminary data.</text>
</comment>
<evidence type="ECO:0000313" key="3">
    <source>
        <dbReference type="Proteomes" id="UP001211907"/>
    </source>
</evidence>
<gene>
    <name evidence="2" type="ORF">HK100_009018</name>
</gene>
<feature type="signal peptide" evidence="1">
    <location>
        <begin position="1"/>
        <end position="22"/>
    </location>
</feature>
<name>A0AAD5T3N5_9FUNG</name>
<keyword evidence="3" id="KW-1185">Reference proteome</keyword>
<protein>
    <recommendedName>
        <fullName evidence="4">Secreted protein</fullName>
    </recommendedName>
</protein>
<dbReference type="EMBL" id="JADGJH010000451">
    <property type="protein sequence ID" value="KAJ3128747.1"/>
    <property type="molecule type" value="Genomic_DNA"/>
</dbReference>
<feature type="chain" id="PRO_5042122793" description="Secreted protein" evidence="1">
    <location>
        <begin position="23"/>
        <end position="73"/>
    </location>
</feature>
<evidence type="ECO:0000313" key="2">
    <source>
        <dbReference type="EMBL" id="KAJ3128747.1"/>
    </source>
</evidence>
<evidence type="ECO:0000256" key="1">
    <source>
        <dbReference type="SAM" id="SignalP"/>
    </source>
</evidence>
<sequence>MFQFSAMLNLLILLFVSRIVYADVLVDALNSPNKRDTVAVAILDSLVGNMASAVQQDVENGNTNATECIIPCA</sequence>
<accession>A0AAD5T3N5</accession>
<keyword evidence="1" id="KW-0732">Signal</keyword>
<dbReference type="Proteomes" id="UP001211907">
    <property type="component" value="Unassembled WGS sequence"/>
</dbReference>
<feature type="non-terminal residue" evidence="2">
    <location>
        <position position="73"/>
    </location>
</feature>